<accession>A0A545TMJ5</accession>
<keyword evidence="8" id="KW-1185">Reference proteome</keyword>
<dbReference type="PANTHER" id="PTHR47506">
    <property type="entry name" value="TRANSCRIPTIONAL REGULATORY PROTEIN"/>
    <property type="match status" value="1"/>
</dbReference>
<dbReference type="AlphaFoldDB" id="A0A545TMJ5"/>
<dbReference type="SUPFAM" id="SSF48498">
    <property type="entry name" value="Tetracyclin repressor-like, C-terminal domain"/>
    <property type="match status" value="1"/>
</dbReference>
<dbReference type="Pfam" id="PF00440">
    <property type="entry name" value="TetR_N"/>
    <property type="match status" value="1"/>
</dbReference>
<feature type="region of interest" description="Disordered" evidence="5">
    <location>
        <begin position="1"/>
        <end position="32"/>
    </location>
</feature>
<feature type="compositionally biased region" description="Low complexity" evidence="5">
    <location>
        <begin position="1"/>
        <end position="21"/>
    </location>
</feature>
<evidence type="ECO:0000313" key="7">
    <source>
        <dbReference type="EMBL" id="TQV78371.1"/>
    </source>
</evidence>
<evidence type="ECO:0000256" key="5">
    <source>
        <dbReference type="SAM" id="MobiDB-lite"/>
    </source>
</evidence>
<gene>
    <name evidence="7" type="ORF">FKG95_17540</name>
</gene>
<dbReference type="PRINTS" id="PR00455">
    <property type="entry name" value="HTHTETR"/>
</dbReference>
<keyword evidence="2 4" id="KW-0238">DNA-binding</keyword>
<dbReference type="Proteomes" id="UP000315252">
    <property type="component" value="Unassembled WGS sequence"/>
</dbReference>
<evidence type="ECO:0000256" key="2">
    <source>
        <dbReference type="ARBA" id="ARBA00023125"/>
    </source>
</evidence>
<evidence type="ECO:0000256" key="3">
    <source>
        <dbReference type="ARBA" id="ARBA00023163"/>
    </source>
</evidence>
<evidence type="ECO:0000313" key="8">
    <source>
        <dbReference type="Proteomes" id="UP000315252"/>
    </source>
</evidence>
<protein>
    <submittedName>
        <fullName evidence="7">TetR/AcrR family transcriptional regulator</fullName>
    </submittedName>
</protein>
<name>A0A545TMJ5_9PROT</name>
<evidence type="ECO:0000259" key="6">
    <source>
        <dbReference type="PROSITE" id="PS50977"/>
    </source>
</evidence>
<evidence type="ECO:0000256" key="1">
    <source>
        <dbReference type="ARBA" id="ARBA00023015"/>
    </source>
</evidence>
<dbReference type="InterPro" id="IPR041490">
    <property type="entry name" value="KstR2_TetR_C"/>
</dbReference>
<dbReference type="OrthoDB" id="9814200at2"/>
<dbReference type="InterPro" id="IPR009057">
    <property type="entry name" value="Homeodomain-like_sf"/>
</dbReference>
<dbReference type="Pfam" id="PF17932">
    <property type="entry name" value="TetR_C_24"/>
    <property type="match status" value="1"/>
</dbReference>
<dbReference type="PROSITE" id="PS50977">
    <property type="entry name" value="HTH_TETR_2"/>
    <property type="match status" value="1"/>
</dbReference>
<keyword evidence="1" id="KW-0805">Transcription regulation</keyword>
<keyword evidence="3" id="KW-0804">Transcription</keyword>
<sequence length="211" mass="23092">MDRKVSPAATASPAKTASTANPPSPQRADNRRAQVIAAAARQLRENGYASTSMRKIASEAGILAGSIYYHFLSKEDLMSAVHDEGLKKISTSVRRAMEKESDPWLRLEAACAAHTGAILEADDFAGVVLADISRVSPDLQKLLNEQRNGYEEVFRVLIDELDLPPSVDRSLFRLSLLGSLNHASRWYKPDGRSPAEIAKTFVRMLRSGVGQ</sequence>
<dbReference type="InterPro" id="IPR036271">
    <property type="entry name" value="Tet_transcr_reg_TetR-rel_C_sf"/>
</dbReference>
<dbReference type="EMBL" id="VHSH01000006">
    <property type="protein sequence ID" value="TQV78371.1"/>
    <property type="molecule type" value="Genomic_DNA"/>
</dbReference>
<feature type="domain" description="HTH tetR-type" evidence="6">
    <location>
        <begin position="29"/>
        <end position="89"/>
    </location>
</feature>
<dbReference type="PANTHER" id="PTHR47506:SF1">
    <property type="entry name" value="HTH-TYPE TRANSCRIPTIONAL REGULATOR YJDC"/>
    <property type="match status" value="1"/>
</dbReference>
<dbReference type="InterPro" id="IPR001647">
    <property type="entry name" value="HTH_TetR"/>
</dbReference>
<dbReference type="Gene3D" id="1.10.10.60">
    <property type="entry name" value="Homeodomain-like"/>
    <property type="match status" value="1"/>
</dbReference>
<dbReference type="SUPFAM" id="SSF46689">
    <property type="entry name" value="Homeodomain-like"/>
    <property type="match status" value="1"/>
</dbReference>
<proteinExistence type="predicted"/>
<reference evidence="7 8" key="1">
    <citation type="submission" date="2019-06" db="EMBL/GenBank/DDBJ databases">
        <title>Whole genome sequence for Rhodospirillaceae sp. R148.</title>
        <authorList>
            <person name="Wang G."/>
        </authorList>
    </citation>
    <scope>NUCLEOTIDE SEQUENCE [LARGE SCALE GENOMIC DNA]</scope>
    <source>
        <strain evidence="7 8">R148</strain>
    </source>
</reference>
<comment type="caution">
    <text evidence="7">The sequence shown here is derived from an EMBL/GenBank/DDBJ whole genome shotgun (WGS) entry which is preliminary data.</text>
</comment>
<evidence type="ECO:0000256" key="4">
    <source>
        <dbReference type="PROSITE-ProRule" id="PRU00335"/>
    </source>
</evidence>
<dbReference type="Gene3D" id="1.10.357.10">
    <property type="entry name" value="Tetracycline Repressor, domain 2"/>
    <property type="match status" value="1"/>
</dbReference>
<organism evidence="7 8">
    <name type="scientific">Denitrobaculum tricleocarpae</name>
    <dbReference type="NCBI Taxonomy" id="2591009"/>
    <lineage>
        <taxon>Bacteria</taxon>
        <taxon>Pseudomonadati</taxon>
        <taxon>Pseudomonadota</taxon>
        <taxon>Alphaproteobacteria</taxon>
        <taxon>Rhodospirillales</taxon>
        <taxon>Rhodospirillaceae</taxon>
        <taxon>Denitrobaculum</taxon>
    </lineage>
</organism>
<feature type="DNA-binding region" description="H-T-H motif" evidence="4">
    <location>
        <begin position="52"/>
        <end position="71"/>
    </location>
</feature>
<dbReference type="RefSeq" id="WP_142897705.1">
    <property type="nucleotide sequence ID" value="NZ_ML660057.1"/>
</dbReference>
<dbReference type="GO" id="GO:0003677">
    <property type="term" value="F:DNA binding"/>
    <property type="evidence" value="ECO:0007669"/>
    <property type="project" value="UniProtKB-UniRule"/>
</dbReference>